<protein>
    <submittedName>
        <fullName evidence="5">Unannotated protein</fullName>
    </submittedName>
</protein>
<comment type="subcellular location">
    <subcellularLocation>
        <location evidence="1">Mitochondrion</location>
    </subcellularLocation>
</comment>
<dbReference type="NCBIfam" id="TIGR03317">
    <property type="entry name" value="ygfZ_signature"/>
    <property type="match status" value="1"/>
</dbReference>
<dbReference type="SUPFAM" id="SSF101790">
    <property type="entry name" value="Aminomethyltransferase beta-barrel domain"/>
    <property type="match status" value="1"/>
</dbReference>
<dbReference type="InterPro" id="IPR017703">
    <property type="entry name" value="YgfZ/GCV_T_CS"/>
</dbReference>
<dbReference type="InterPro" id="IPR045179">
    <property type="entry name" value="YgfZ/GcvT"/>
</dbReference>
<dbReference type="EMBL" id="CAFAAQ010000205">
    <property type="protein sequence ID" value="CAB4820798.1"/>
    <property type="molecule type" value="Genomic_DNA"/>
</dbReference>
<reference evidence="5" key="1">
    <citation type="submission" date="2020-05" db="EMBL/GenBank/DDBJ databases">
        <authorList>
            <person name="Chiriac C."/>
            <person name="Salcher M."/>
            <person name="Ghai R."/>
            <person name="Kavagutti S V."/>
        </authorList>
    </citation>
    <scope>NUCLEOTIDE SEQUENCE</scope>
</reference>
<dbReference type="PIRSF" id="PIRSF006487">
    <property type="entry name" value="GcvT"/>
    <property type="match status" value="1"/>
</dbReference>
<dbReference type="PANTHER" id="PTHR22602">
    <property type="entry name" value="TRANSFERASE CAF17, MITOCHONDRIAL-RELATED"/>
    <property type="match status" value="1"/>
</dbReference>
<sequence length="313" mass="33450">MTDVTADYLALKRSVAAVRVPRDVIRVFGADAVSFLQGQISQDVANLQPGESRLALILEPQGKVDAWVRVWGRGQSNEILMDCEGGSGQLVVDRLNRFRMRVKAELELLDWQCVALRGPDCPAVDSPGLSAELKGEVAWAGMKGLDLLGPQVSLPDGMHVAGLAAFDSVRIESGWPAMGTELGAQLEPKVIPAEAGQWLIDASVSFTKGCYTGQELVARVDSRGNNTPRNLRGLVISSNVLPPVGAQIFVDEQLRGTITSVGESLDLRAPVALGYVHRSVEVPSQAMLRWPALGAVAGGEVAAQIRELPLLMA</sequence>
<dbReference type="GO" id="GO:0016226">
    <property type="term" value="P:iron-sulfur cluster assembly"/>
    <property type="evidence" value="ECO:0007669"/>
    <property type="project" value="TreeGrafter"/>
</dbReference>
<feature type="domain" description="Aminomethyltransferase C-terminal" evidence="4">
    <location>
        <begin position="229"/>
        <end position="284"/>
    </location>
</feature>
<evidence type="ECO:0000259" key="4">
    <source>
        <dbReference type="Pfam" id="PF08669"/>
    </source>
</evidence>
<keyword evidence="3" id="KW-0496">Mitochondrion</keyword>
<keyword evidence="2" id="KW-0809">Transit peptide</keyword>
<evidence type="ECO:0000256" key="3">
    <source>
        <dbReference type="ARBA" id="ARBA00023128"/>
    </source>
</evidence>
<dbReference type="InterPro" id="IPR013977">
    <property type="entry name" value="GcvT_C"/>
</dbReference>
<dbReference type="SUPFAM" id="SSF103025">
    <property type="entry name" value="Folate-binding domain"/>
    <property type="match status" value="1"/>
</dbReference>
<accession>A0A6J6ZP81</accession>
<dbReference type="InterPro" id="IPR029043">
    <property type="entry name" value="GcvT/YgfZ_C"/>
</dbReference>
<gene>
    <name evidence="5" type="ORF">UFOPK3046_01726</name>
</gene>
<evidence type="ECO:0000256" key="2">
    <source>
        <dbReference type="ARBA" id="ARBA00022946"/>
    </source>
</evidence>
<evidence type="ECO:0000256" key="1">
    <source>
        <dbReference type="ARBA" id="ARBA00004173"/>
    </source>
</evidence>
<name>A0A6J6ZP81_9ZZZZ</name>
<organism evidence="5">
    <name type="scientific">freshwater metagenome</name>
    <dbReference type="NCBI Taxonomy" id="449393"/>
    <lineage>
        <taxon>unclassified sequences</taxon>
        <taxon>metagenomes</taxon>
        <taxon>ecological metagenomes</taxon>
    </lineage>
</organism>
<evidence type="ECO:0000313" key="5">
    <source>
        <dbReference type="EMBL" id="CAB4820798.1"/>
    </source>
</evidence>
<proteinExistence type="predicted"/>
<dbReference type="Pfam" id="PF08669">
    <property type="entry name" value="GCV_T_C"/>
    <property type="match status" value="1"/>
</dbReference>
<dbReference type="PANTHER" id="PTHR22602:SF0">
    <property type="entry name" value="TRANSFERASE CAF17, MITOCHONDRIAL-RELATED"/>
    <property type="match status" value="1"/>
</dbReference>
<dbReference type="InterPro" id="IPR027266">
    <property type="entry name" value="TrmE/GcvT-like"/>
</dbReference>
<dbReference type="AlphaFoldDB" id="A0A6J6ZP81"/>
<dbReference type="Gene3D" id="3.30.1360.120">
    <property type="entry name" value="Probable tRNA modification gtpase trme, domain 1"/>
    <property type="match status" value="2"/>
</dbReference>
<dbReference type="GO" id="GO:0005739">
    <property type="term" value="C:mitochondrion"/>
    <property type="evidence" value="ECO:0007669"/>
    <property type="project" value="UniProtKB-SubCell"/>
</dbReference>